<dbReference type="EMBL" id="FMYG01000002">
    <property type="protein sequence ID" value="SDB94751.1"/>
    <property type="molecule type" value="Genomic_DNA"/>
</dbReference>
<evidence type="ECO:0000313" key="2">
    <source>
        <dbReference type="Proteomes" id="UP000183203"/>
    </source>
</evidence>
<reference evidence="1 2" key="1">
    <citation type="submission" date="2016-09" db="EMBL/GenBank/DDBJ databases">
        <authorList>
            <person name="Capua I."/>
            <person name="De Benedictis P."/>
            <person name="Joannis T."/>
            <person name="Lombin L.H."/>
            <person name="Cattoli G."/>
        </authorList>
    </citation>
    <scope>NUCLEOTIDE SEQUENCE [LARGE SCALE GENOMIC DNA]</scope>
    <source>
        <strain evidence="1 2">NIO-1002</strain>
    </source>
</reference>
<dbReference type="AlphaFoldDB" id="A0A1G6HKL7"/>
<sequence>MQSERAAKMFGDREDPRHRLVELFGGQVPEGGQPPEPAMRWAAAVSTPEHGEVAVVRDLRRAEPRLTLMAATFLARHLARP</sequence>
<evidence type="ECO:0000313" key="1">
    <source>
        <dbReference type="EMBL" id="SDB94751.1"/>
    </source>
</evidence>
<dbReference type="Proteomes" id="UP000183203">
    <property type="component" value="Unassembled WGS sequence"/>
</dbReference>
<proteinExistence type="predicted"/>
<gene>
    <name evidence="1" type="ORF">SAMN05216418_1308</name>
</gene>
<dbReference type="RefSeq" id="WP_058231529.1">
    <property type="nucleotide sequence ID" value="NZ_FMYG01000002.1"/>
</dbReference>
<protein>
    <submittedName>
        <fullName evidence="1">Uncharacterized protein</fullName>
    </submittedName>
</protein>
<dbReference type="OrthoDB" id="5123702at2"/>
<accession>A0A1G6HKL7</accession>
<organism evidence="1 2">
    <name type="scientific">Microbacterium enclense</name>
    <dbReference type="NCBI Taxonomy" id="993073"/>
    <lineage>
        <taxon>Bacteria</taxon>
        <taxon>Bacillati</taxon>
        <taxon>Actinomycetota</taxon>
        <taxon>Actinomycetes</taxon>
        <taxon>Micrococcales</taxon>
        <taxon>Microbacteriaceae</taxon>
        <taxon>Microbacterium</taxon>
    </lineage>
</organism>
<name>A0A1G6HKL7_9MICO</name>